<dbReference type="InterPro" id="IPR016181">
    <property type="entry name" value="Acyl_CoA_acyltransferase"/>
</dbReference>
<keyword evidence="2" id="KW-0012">Acyltransferase</keyword>
<dbReference type="PANTHER" id="PTHR43877">
    <property type="entry name" value="AMINOALKYLPHOSPHONATE N-ACETYLTRANSFERASE-RELATED-RELATED"/>
    <property type="match status" value="1"/>
</dbReference>
<dbReference type="KEGG" id="tta:Theth_1973"/>
<dbReference type="GO" id="GO:0016747">
    <property type="term" value="F:acyltransferase activity, transferring groups other than amino-acyl groups"/>
    <property type="evidence" value="ECO:0007669"/>
    <property type="project" value="InterPro"/>
</dbReference>
<evidence type="ECO:0000259" key="3">
    <source>
        <dbReference type="PROSITE" id="PS51186"/>
    </source>
</evidence>
<sequence>METVKLLSEFPITRFVELVNEVFSDYSVPIKWDILSFNLDARENSVSLSDSFVFLKDDKPVGFVVCCIRGTRGRIDAMGVVKSERGTGLAYRILAHALDALRWKKVQTVVLEVLKTESKAVRFYEKNGFRTIRELHSMMREIETFSESEELTVVMADPRWIHQASIEASLNLHRSPNWQREPATLLLSSGRYKYGRVNFRRTQGYLVWGSNQENAFIVDCSPIKVLEVYPDLLDAASKYVCKVENKRYCAIFNVPENDPMYNAALQCGFKVFLTQLEMKLELY</sequence>
<dbReference type="AlphaFoldDB" id="F7YWM7"/>
<keyword evidence="1 4" id="KW-0808">Transferase</keyword>
<gene>
    <name evidence="4" type="ORF">Theth_1973</name>
</gene>
<evidence type="ECO:0000313" key="4">
    <source>
        <dbReference type="EMBL" id="AEH52013.1"/>
    </source>
</evidence>
<dbReference type="RefSeq" id="WP_013933220.1">
    <property type="nucleotide sequence ID" value="NC_015707.1"/>
</dbReference>
<dbReference type="Pfam" id="PF00583">
    <property type="entry name" value="Acetyltransf_1"/>
    <property type="match status" value="1"/>
</dbReference>
<dbReference type="HOGENOM" id="CLU_997250_0_0_0"/>
<dbReference type="STRING" id="688269.Theth_1973"/>
<reference evidence="4 5" key="1">
    <citation type="submission" date="2010-11" db="EMBL/GenBank/DDBJ databases">
        <title>The complete genome of Thermotoga thermarum DSM 5069.</title>
        <authorList>
            <consortium name="US DOE Joint Genome Institute (JGI-PGF)"/>
            <person name="Lucas S."/>
            <person name="Copeland A."/>
            <person name="Lapidus A."/>
            <person name="Bruce D."/>
            <person name="Goodwin L."/>
            <person name="Pitluck S."/>
            <person name="Kyrpides N."/>
            <person name="Mavromatis K."/>
            <person name="Ivanova N."/>
            <person name="Zeytun A."/>
            <person name="Brettin T."/>
            <person name="Detter J.C."/>
            <person name="Tapia R."/>
            <person name="Han C."/>
            <person name="Land M."/>
            <person name="Hauser L."/>
            <person name="Markowitz V."/>
            <person name="Cheng J.-F."/>
            <person name="Hugenholtz P."/>
            <person name="Woyke T."/>
            <person name="Wu D."/>
            <person name="Spring S."/>
            <person name="Schroeder M."/>
            <person name="Brambilla E."/>
            <person name="Klenk H.-P."/>
            <person name="Eisen J.A."/>
        </authorList>
    </citation>
    <scope>NUCLEOTIDE SEQUENCE [LARGE SCALE GENOMIC DNA]</scope>
    <source>
        <strain evidence="4 5">DSM 5069</strain>
    </source>
</reference>
<dbReference type="EMBL" id="CP002351">
    <property type="protein sequence ID" value="AEH52013.1"/>
    <property type="molecule type" value="Genomic_DNA"/>
</dbReference>
<feature type="domain" description="N-acetyltransferase" evidence="3">
    <location>
        <begin position="2"/>
        <end position="160"/>
    </location>
</feature>
<protein>
    <submittedName>
        <fullName evidence="4">GCN5-related N-acetyltransferase</fullName>
    </submittedName>
</protein>
<dbReference type="eggNOG" id="COG0456">
    <property type="taxonomic scope" value="Bacteria"/>
</dbReference>
<proteinExistence type="predicted"/>
<accession>F7YWM7</accession>
<dbReference type="PROSITE" id="PS51186">
    <property type="entry name" value="GNAT"/>
    <property type="match status" value="1"/>
</dbReference>
<evidence type="ECO:0000313" key="5">
    <source>
        <dbReference type="Proteomes" id="UP000006804"/>
    </source>
</evidence>
<dbReference type="InterPro" id="IPR000182">
    <property type="entry name" value="GNAT_dom"/>
</dbReference>
<evidence type="ECO:0000256" key="2">
    <source>
        <dbReference type="ARBA" id="ARBA00023315"/>
    </source>
</evidence>
<dbReference type="OrthoDB" id="36819at2"/>
<dbReference type="SUPFAM" id="SSF55729">
    <property type="entry name" value="Acyl-CoA N-acyltransferases (Nat)"/>
    <property type="match status" value="1"/>
</dbReference>
<dbReference type="Proteomes" id="UP000006804">
    <property type="component" value="Chromosome"/>
</dbReference>
<dbReference type="InterPro" id="IPR050832">
    <property type="entry name" value="Bact_Acetyltransf"/>
</dbReference>
<name>F7YWM7_9THEM</name>
<keyword evidence="5" id="KW-1185">Reference proteome</keyword>
<evidence type="ECO:0000256" key="1">
    <source>
        <dbReference type="ARBA" id="ARBA00022679"/>
    </source>
</evidence>
<organism evidence="4 5">
    <name type="scientific">Pseudothermotoga thermarum DSM 5069</name>
    <dbReference type="NCBI Taxonomy" id="688269"/>
    <lineage>
        <taxon>Bacteria</taxon>
        <taxon>Thermotogati</taxon>
        <taxon>Thermotogota</taxon>
        <taxon>Thermotogae</taxon>
        <taxon>Thermotogales</taxon>
        <taxon>Thermotogaceae</taxon>
        <taxon>Pseudothermotoga</taxon>
    </lineage>
</organism>
<dbReference type="Gene3D" id="3.40.630.30">
    <property type="match status" value="1"/>
</dbReference>
<dbReference type="PANTHER" id="PTHR43877:SF2">
    <property type="entry name" value="AMINOALKYLPHOSPHONATE N-ACETYLTRANSFERASE-RELATED"/>
    <property type="match status" value="1"/>
</dbReference>
<dbReference type="PATRIC" id="fig|688269.3.peg.2034"/>